<evidence type="ECO:0000256" key="1">
    <source>
        <dbReference type="ARBA" id="ARBA00005431"/>
    </source>
</evidence>
<dbReference type="SUPFAM" id="SSF81296">
    <property type="entry name" value="E set domains"/>
    <property type="match status" value="1"/>
</dbReference>
<keyword evidence="5" id="KW-1185">Reference proteome</keyword>
<comment type="caution">
    <text evidence="4">The sequence shown here is derived from an EMBL/GenBank/DDBJ whole genome shotgun (WGS) entry which is preliminary data.</text>
</comment>
<evidence type="ECO:0000313" key="4">
    <source>
        <dbReference type="EMBL" id="KAG5841542.1"/>
    </source>
</evidence>
<comment type="similarity">
    <text evidence="1">Belongs to the NXPE family.</text>
</comment>
<keyword evidence="2" id="KW-1133">Transmembrane helix</keyword>
<dbReference type="Pfam" id="PF24536">
    <property type="entry name" value="NXPE4_C"/>
    <property type="match status" value="1"/>
</dbReference>
<dbReference type="Proteomes" id="UP001044222">
    <property type="component" value="Chromosome 9"/>
</dbReference>
<evidence type="ECO:0000259" key="3">
    <source>
        <dbReference type="Pfam" id="PF24536"/>
    </source>
</evidence>
<protein>
    <recommendedName>
        <fullName evidence="3">NXPE C-terminal domain-containing protein</fullName>
    </recommendedName>
</protein>
<dbReference type="EMBL" id="JAFIRN010000009">
    <property type="protein sequence ID" value="KAG5841542.1"/>
    <property type="molecule type" value="Genomic_DNA"/>
</dbReference>
<dbReference type="PANTHER" id="PTHR16165:SF3">
    <property type="entry name" value="NXPE FAMILY MEMBER 1"/>
    <property type="match status" value="1"/>
</dbReference>
<dbReference type="Gene3D" id="2.60.40.10">
    <property type="entry name" value="Immunoglobulins"/>
    <property type="match status" value="1"/>
</dbReference>
<evidence type="ECO:0000313" key="5">
    <source>
        <dbReference type="Proteomes" id="UP001044222"/>
    </source>
</evidence>
<dbReference type="InterPro" id="IPR057106">
    <property type="entry name" value="NXPE4_C"/>
</dbReference>
<evidence type="ECO:0000256" key="2">
    <source>
        <dbReference type="SAM" id="Phobius"/>
    </source>
</evidence>
<gene>
    <name evidence="4" type="ORF">ANANG_G00167690</name>
</gene>
<reference evidence="4" key="1">
    <citation type="submission" date="2021-01" db="EMBL/GenBank/DDBJ databases">
        <title>A chromosome-scale assembly of European eel, Anguilla anguilla.</title>
        <authorList>
            <person name="Henkel C."/>
            <person name="Jong-Raadsen S.A."/>
            <person name="Dufour S."/>
            <person name="Weltzien F.-A."/>
            <person name="Palstra A.P."/>
            <person name="Pelster B."/>
            <person name="Spaink H.P."/>
            <person name="Van Den Thillart G.E."/>
            <person name="Jansen H."/>
            <person name="Zahm M."/>
            <person name="Klopp C."/>
            <person name="Cedric C."/>
            <person name="Louis A."/>
            <person name="Berthelot C."/>
            <person name="Parey E."/>
            <person name="Roest Crollius H."/>
            <person name="Montfort J."/>
            <person name="Robinson-Rechavi M."/>
            <person name="Bucao C."/>
            <person name="Bouchez O."/>
            <person name="Gislard M."/>
            <person name="Lluch J."/>
            <person name="Milhes M."/>
            <person name="Lampietro C."/>
            <person name="Lopez Roques C."/>
            <person name="Donnadieu C."/>
            <person name="Braasch I."/>
            <person name="Desvignes T."/>
            <person name="Postlethwait J."/>
            <person name="Bobe J."/>
            <person name="Guiguen Y."/>
            <person name="Dirks R."/>
        </authorList>
    </citation>
    <scope>NUCLEOTIDE SEQUENCE</scope>
    <source>
        <strain evidence="4">Tag_6206</strain>
        <tissue evidence="4">Liver</tissue>
    </source>
</reference>
<keyword evidence="2" id="KW-0472">Membrane</keyword>
<dbReference type="Pfam" id="PF06312">
    <property type="entry name" value="Neurexophilin"/>
    <property type="match status" value="1"/>
</dbReference>
<feature type="domain" description="NXPE C-terminal" evidence="3">
    <location>
        <begin position="329"/>
        <end position="548"/>
    </location>
</feature>
<feature type="transmembrane region" description="Helical" evidence="2">
    <location>
        <begin position="19"/>
        <end position="38"/>
    </location>
</feature>
<accession>A0A9D3RW32</accession>
<sequence length="551" mass="62276">MSTEPVELPPLPGRCRSNLLIKTLLLIFIFAISFSVYFSGTWPTFIVLLDPVYPTNTELEHEPTENPFREMSVDDIMRSVWDDLPADGNFSSIESSSSGQHSVVNLEQPGAQYCVGDSLIVLVNMKDHRGNPKVHGGDFILARIHSPNLQASASGEVTDLLNGSYRVRFRLFWPGDVLVSVLLMHSSEAVGILRRISAHNYDKIIYTGTFYSGNKTEQSQCGIRLKADRPLCEYRKKEDAEYYACVRPKTLSCSTLRTMRSRNGPISNMARDERLLLSRKNIGIEMRNSFGPVKVISCPAGTHRPTEKCVAGFGMTSPSPSGYFFRNRWSSTSCQTGNFFSADAISRCLKGRNLKLMGDSTVRQWQETLIKTLKGLKYVNPYDTHYYALVVDPQRNITVQWKMHGHPFVTGYNVVKDAVGYIFREVDRVAVDDVVVIGVGQHFRPFPLEIFVQRLINMRKAILRLHKRSPQTLVIIKLENTRELDSDMTHLSDWFGYVQNLAQRKVFRDLKVVLVDAWDMTTAANTFAIHPNSMIVSNEIALALSHLCHDA</sequence>
<dbReference type="GO" id="GO:0007399">
    <property type="term" value="P:nervous system development"/>
    <property type="evidence" value="ECO:0007669"/>
    <property type="project" value="UniProtKB-ARBA"/>
</dbReference>
<keyword evidence="2" id="KW-0812">Transmembrane</keyword>
<dbReference type="AlphaFoldDB" id="A0A9D3RW32"/>
<organism evidence="4 5">
    <name type="scientific">Anguilla anguilla</name>
    <name type="common">European freshwater eel</name>
    <name type="synonym">Muraena anguilla</name>
    <dbReference type="NCBI Taxonomy" id="7936"/>
    <lineage>
        <taxon>Eukaryota</taxon>
        <taxon>Metazoa</taxon>
        <taxon>Chordata</taxon>
        <taxon>Craniata</taxon>
        <taxon>Vertebrata</taxon>
        <taxon>Euteleostomi</taxon>
        <taxon>Actinopterygii</taxon>
        <taxon>Neopterygii</taxon>
        <taxon>Teleostei</taxon>
        <taxon>Anguilliformes</taxon>
        <taxon>Anguillidae</taxon>
        <taxon>Anguilla</taxon>
    </lineage>
</organism>
<dbReference type="PANTHER" id="PTHR16165">
    <property type="entry name" value="NXPE FAMILY MEMBER"/>
    <property type="match status" value="1"/>
</dbReference>
<dbReference type="InterPro" id="IPR013783">
    <property type="entry name" value="Ig-like_fold"/>
</dbReference>
<name>A0A9D3RW32_ANGAN</name>
<proteinExistence type="inferred from homology"/>
<dbReference type="InterPro" id="IPR026845">
    <property type="entry name" value="NXPH/NXPE"/>
</dbReference>
<dbReference type="InterPro" id="IPR014756">
    <property type="entry name" value="Ig_E-set"/>
</dbReference>